<dbReference type="SUPFAM" id="SSF48208">
    <property type="entry name" value="Six-hairpin glycosidases"/>
    <property type="match status" value="1"/>
</dbReference>
<dbReference type="Gene3D" id="2.60.120.260">
    <property type="entry name" value="Galactose-binding domain-like"/>
    <property type="match status" value="1"/>
</dbReference>
<proteinExistence type="predicted"/>
<name>A0A364KR51_TALAM</name>
<feature type="domain" description="Alpha-L-rhamnosidase C-terminal" evidence="2">
    <location>
        <begin position="503"/>
        <end position="578"/>
    </location>
</feature>
<dbReference type="InterPro" id="IPR035396">
    <property type="entry name" value="Bac_rhamnosid6H"/>
</dbReference>
<dbReference type="AlphaFoldDB" id="A0A364KR51"/>
<dbReference type="OrthoDB" id="10036721at2759"/>
<dbReference type="GeneID" id="63791255"/>
<feature type="domain" description="Alpha-L-rhamnosidase six-hairpin glycosidase" evidence="1">
    <location>
        <begin position="182"/>
        <end position="399"/>
    </location>
</feature>
<evidence type="ECO:0000313" key="4">
    <source>
        <dbReference type="Proteomes" id="UP000249363"/>
    </source>
</evidence>
<dbReference type="Pfam" id="PF17389">
    <property type="entry name" value="Bac_rhamnosid6H"/>
    <property type="match status" value="1"/>
</dbReference>
<dbReference type="Gene3D" id="1.50.10.10">
    <property type="match status" value="1"/>
</dbReference>
<dbReference type="RefSeq" id="XP_040730543.1">
    <property type="nucleotide sequence ID" value="XM_040874140.1"/>
</dbReference>
<dbReference type="InterPro" id="IPR012341">
    <property type="entry name" value="6hp_glycosidase-like_sf"/>
</dbReference>
<evidence type="ECO:0000259" key="2">
    <source>
        <dbReference type="Pfam" id="PF17390"/>
    </source>
</evidence>
<evidence type="ECO:0008006" key="5">
    <source>
        <dbReference type="Google" id="ProtNLM"/>
    </source>
</evidence>
<comment type="caution">
    <text evidence="3">The sequence shown here is derived from an EMBL/GenBank/DDBJ whole genome shotgun (WGS) entry which is preliminary data.</text>
</comment>
<dbReference type="GO" id="GO:0003824">
    <property type="term" value="F:catalytic activity"/>
    <property type="evidence" value="ECO:0007669"/>
    <property type="project" value="UniProtKB-ARBA"/>
</dbReference>
<dbReference type="STRING" id="1196081.A0A364KR51"/>
<keyword evidence="4" id="KW-1185">Reference proteome</keyword>
<dbReference type="Proteomes" id="UP000249363">
    <property type="component" value="Unassembled WGS sequence"/>
</dbReference>
<organism evidence="3 4">
    <name type="scientific">Talaromyces amestolkiae</name>
    <dbReference type="NCBI Taxonomy" id="1196081"/>
    <lineage>
        <taxon>Eukaryota</taxon>
        <taxon>Fungi</taxon>
        <taxon>Dikarya</taxon>
        <taxon>Ascomycota</taxon>
        <taxon>Pezizomycotina</taxon>
        <taxon>Eurotiomycetes</taxon>
        <taxon>Eurotiomycetidae</taxon>
        <taxon>Eurotiales</taxon>
        <taxon>Trichocomaceae</taxon>
        <taxon>Talaromyces</taxon>
        <taxon>Talaromyces sect. Talaromyces</taxon>
    </lineage>
</organism>
<dbReference type="EMBL" id="MIKG01000002">
    <property type="protein sequence ID" value="RAO66026.1"/>
    <property type="molecule type" value="Genomic_DNA"/>
</dbReference>
<dbReference type="InterPro" id="IPR008928">
    <property type="entry name" value="6-hairpin_glycosidase_sf"/>
</dbReference>
<gene>
    <name evidence="3" type="ORF">BHQ10_002038</name>
</gene>
<evidence type="ECO:0000313" key="3">
    <source>
        <dbReference type="EMBL" id="RAO66026.1"/>
    </source>
</evidence>
<dbReference type="PANTHER" id="PTHR34987">
    <property type="entry name" value="C, PUTATIVE (AFU_ORTHOLOGUE AFUA_3G02880)-RELATED"/>
    <property type="match status" value="1"/>
</dbReference>
<protein>
    <recommendedName>
        <fullName evidence="5">Alpha-L-rhamnosidase six-hairpin glycosidase domain-containing protein</fullName>
    </recommendedName>
</protein>
<dbReference type="InterPro" id="IPR035398">
    <property type="entry name" value="Bac_rhamnosid_C"/>
</dbReference>
<dbReference type="Pfam" id="PF17390">
    <property type="entry name" value="Bac_rhamnosid_C"/>
    <property type="match status" value="1"/>
</dbReference>
<sequence length="600" mass="64917">MTISGNASVTYDFHKNIAGIVTFEVESVVSANAQLGITFTESSLWISNLSSDATADSGLDAILWFTLDTAGAKYTSMPAQGRGGFRYLTLISNSPASITLRSVSVNYTAAPTQDLQGYTGYFHCNDELINRIWYAGAYTVQLATINPKYGNSLTVLVTWPSATPSKYDDWYNNYTITNGTTALTDGGKRDRLVWAGDMSISLETAIVSTYDLPSVRNSLEALLALQTADGRFPYASLPFPDQESFTYHLHTLINSANYCRYSADYAWLVSYWAQLQRGINWALRSVDETNLASVSPSASSDWLRSGMGGHNIEANAMLYYVLQQGIHLAAVVQDSVSLAKWTSLAENLKVAANALLWNGTSGLYRDNETATLYPQDGNSWAIKANLTQSQSQRARISSELHSRWGPFGAPSPEAGSSTVSPFIGGFELQAHYLAGQGSTALDLIRRQWGFMLQDPRMTGSSFIEGFSTDGSLHYAPYTNDARVSHAHGWSTGPTSALLFYAAGIQVIEGGGATWVIAPQPGDLISVDAGYTTLLGSFSVTFRRSERSGVYQYFAFTTPIETSGTVRIPGAKGVLVSSSGSRVPLIDGTASGIQGGRWTLQ</sequence>
<accession>A0A364KR51</accession>
<dbReference type="Gene3D" id="2.60.420.10">
    <property type="entry name" value="Maltose phosphorylase, domain 3"/>
    <property type="match status" value="1"/>
</dbReference>
<evidence type="ECO:0000259" key="1">
    <source>
        <dbReference type="Pfam" id="PF17389"/>
    </source>
</evidence>
<dbReference type="PANTHER" id="PTHR34987:SF6">
    <property type="entry name" value="ALPHA-L-RHAMNOSIDASE SIX-HAIRPIN GLYCOSIDASE DOMAIN-CONTAINING PROTEIN"/>
    <property type="match status" value="1"/>
</dbReference>
<reference evidence="3 4" key="1">
    <citation type="journal article" date="2017" name="Biotechnol. Biofuels">
        <title>Differential beta-glucosidase expression as a function of carbon source availability in Talaromyces amestolkiae: a genomic and proteomic approach.</title>
        <authorList>
            <person name="de Eugenio L.I."/>
            <person name="Mendez-Liter J.A."/>
            <person name="Nieto-Dominguez M."/>
            <person name="Alonso L."/>
            <person name="Gil-Munoz J."/>
            <person name="Barriuso J."/>
            <person name="Prieto A."/>
            <person name="Martinez M.J."/>
        </authorList>
    </citation>
    <scope>NUCLEOTIDE SEQUENCE [LARGE SCALE GENOMIC DNA]</scope>
    <source>
        <strain evidence="3 4">CIB</strain>
    </source>
</reference>
<dbReference type="GO" id="GO:0005975">
    <property type="term" value="P:carbohydrate metabolic process"/>
    <property type="evidence" value="ECO:0007669"/>
    <property type="project" value="InterPro"/>
</dbReference>